<sequence length="473" mass="54246">MPPTTLLDLSNDEFHMIFQLLSQPDLVALCLTCKTLCRLPEQTLYSQVKFNWSTSSVPPIVQLLRSLFSRPQRSTYVRSLVLDGTQFEGHINRGPTYTPSIPVTIEDIERPISWIESLKVTYRNQWIRQLEVGNIDAFVTVLICQLSHLRSVKIGSDFALDNLILSMVLKSALCEDSSQNSGLSISQQLQSVTFTYQFVQQYGSLPIHKNTKEVLPILYLPALQNLSICIDNPIKFAWPTVLPPNLSTLVSLDLQFLREKHLHKILSLTTSLKMLRWCWYWNRDTATIGRHRYFSKDIDLDKVTEALLYIKDTVEDLTLTTHIDHLLDGEDRPYVTGSLSGLSKLHHLKRWLVPQYMLNGGYRPPIAKPLVQILPNKLEFLGITEDIYDPDSDSVSPTDLLEPLRQWLSRRKDHAPMLHSIFFITEGFDWHQPIRNEFTRIGDQAGVSITFPLNPPPCFARFGSPKAINSMWF</sequence>
<keyword evidence="2" id="KW-1185">Reference proteome</keyword>
<accession>S3D8M2</accession>
<dbReference type="Proteomes" id="UP000016922">
    <property type="component" value="Unassembled WGS sequence"/>
</dbReference>
<dbReference type="HOGENOM" id="CLU_047750_0_0_1"/>
<evidence type="ECO:0000313" key="2">
    <source>
        <dbReference type="Proteomes" id="UP000016922"/>
    </source>
</evidence>
<protein>
    <submittedName>
        <fullName evidence="1">Uncharacterized protein</fullName>
    </submittedName>
</protein>
<gene>
    <name evidence="1" type="ORF">GLAREA_10497</name>
</gene>
<reference evidence="1 2" key="1">
    <citation type="journal article" date="2013" name="BMC Genomics">
        <title>Genomics-driven discovery of the pneumocandin biosynthetic gene cluster in the fungus Glarea lozoyensis.</title>
        <authorList>
            <person name="Chen L."/>
            <person name="Yue Q."/>
            <person name="Zhang X."/>
            <person name="Xiang M."/>
            <person name="Wang C."/>
            <person name="Li S."/>
            <person name="Che Y."/>
            <person name="Ortiz-Lopez F.J."/>
            <person name="Bills G.F."/>
            <person name="Liu X."/>
            <person name="An Z."/>
        </authorList>
    </citation>
    <scope>NUCLEOTIDE SEQUENCE [LARGE SCALE GENOMIC DNA]</scope>
    <source>
        <strain evidence="2">ATCC 20868 / MF5171</strain>
    </source>
</reference>
<name>S3D8M2_GLAL2</name>
<dbReference type="eggNOG" id="ENOG502SW3Q">
    <property type="taxonomic scope" value="Eukaryota"/>
</dbReference>
<dbReference type="AlphaFoldDB" id="S3D8M2"/>
<dbReference type="OrthoDB" id="4191831at2759"/>
<dbReference type="KEGG" id="glz:GLAREA_10497"/>
<dbReference type="OMA" id="FTWPAAH"/>
<evidence type="ECO:0000313" key="1">
    <source>
        <dbReference type="EMBL" id="EPE34802.1"/>
    </source>
</evidence>
<dbReference type="GeneID" id="19469543"/>
<proteinExistence type="predicted"/>
<dbReference type="EMBL" id="KE145355">
    <property type="protein sequence ID" value="EPE34802.1"/>
    <property type="molecule type" value="Genomic_DNA"/>
</dbReference>
<organism evidence="1 2">
    <name type="scientific">Glarea lozoyensis (strain ATCC 20868 / MF5171)</name>
    <dbReference type="NCBI Taxonomy" id="1116229"/>
    <lineage>
        <taxon>Eukaryota</taxon>
        <taxon>Fungi</taxon>
        <taxon>Dikarya</taxon>
        <taxon>Ascomycota</taxon>
        <taxon>Pezizomycotina</taxon>
        <taxon>Leotiomycetes</taxon>
        <taxon>Helotiales</taxon>
        <taxon>Helotiaceae</taxon>
        <taxon>Glarea</taxon>
    </lineage>
</organism>
<dbReference type="RefSeq" id="XP_008077789.1">
    <property type="nucleotide sequence ID" value="XM_008079598.1"/>
</dbReference>
<dbReference type="CDD" id="cd09917">
    <property type="entry name" value="F-box_SF"/>
    <property type="match status" value="1"/>
</dbReference>